<dbReference type="Gene3D" id="3.90.226.10">
    <property type="entry name" value="2-enoyl-CoA Hydratase, Chain A, domain 1"/>
    <property type="match status" value="1"/>
</dbReference>
<dbReference type="InParanoid" id="A0A163JQ05"/>
<dbReference type="OrthoDB" id="1737613at2759"/>
<keyword evidence="3" id="KW-0378">Hydrolase</keyword>
<dbReference type="InterPro" id="IPR029045">
    <property type="entry name" value="ClpP/crotonase-like_dom_sf"/>
</dbReference>
<reference evidence="5" key="1">
    <citation type="submission" date="2016-04" db="EMBL/GenBank/DDBJ databases">
        <authorList>
            <person name="Evans L.H."/>
            <person name="Alamgir A."/>
            <person name="Owens N."/>
            <person name="Weber N.D."/>
            <person name="Virtaneva K."/>
            <person name="Barbian K."/>
            <person name="Babar A."/>
            <person name="Rosenke K."/>
        </authorList>
    </citation>
    <scope>NUCLEOTIDE SEQUENCE [LARGE SCALE GENOMIC DNA]</scope>
    <source>
        <strain evidence="5">CBS 101.48</strain>
    </source>
</reference>
<keyword evidence="6" id="KW-1185">Reference proteome</keyword>
<protein>
    <recommendedName>
        <fullName evidence="2">3-hydroxyisobutyryl-CoA hydrolase</fullName>
        <ecNumber evidence="2">3.1.2.4</ecNumber>
    </recommendedName>
</protein>
<gene>
    <name evidence="5" type="primary">ABSGL_08197.1 scaffold 9707</name>
</gene>
<dbReference type="GO" id="GO:0003860">
    <property type="term" value="F:3-hydroxyisobutyryl-CoA hydrolase activity"/>
    <property type="evidence" value="ECO:0007669"/>
    <property type="project" value="UniProtKB-EC"/>
</dbReference>
<evidence type="ECO:0000256" key="2">
    <source>
        <dbReference type="ARBA" id="ARBA00011915"/>
    </source>
</evidence>
<evidence type="ECO:0000313" key="6">
    <source>
        <dbReference type="Proteomes" id="UP000078561"/>
    </source>
</evidence>
<dbReference type="SUPFAM" id="SSF52096">
    <property type="entry name" value="ClpP/crotonase"/>
    <property type="match status" value="1"/>
</dbReference>
<dbReference type="GO" id="GO:0006574">
    <property type="term" value="P:L-valine catabolic process"/>
    <property type="evidence" value="ECO:0007669"/>
    <property type="project" value="TreeGrafter"/>
</dbReference>
<dbReference type="PANTHER" id="PTHR43176">
    <property type="entry name" value="3-HYDROXYISOBUTYRYL-COA HYDROLASE-RELATED"/>
    <property type="match status" value="1"/>
</dbReference>
<dbReference type="GO" id="GO:0005739">
    <property type="term" value="C:mitochondrion"/>
    <property type="evidence" value="ECO:0007669"/>
    <property type="project" value="TreeGrafter"/>
</dbReference>
<accession>A0A163JQ05</accession>
<proteinExistence type="predicted"/>
<dbReference type="FunCoup" id="A0A163JQ05">
    <property type="interactions" value="535"/>
</dbReference>
<dbReference type="Pfam" id="PF16113">
    <property type="entry name" value="ECH_2"/>
    <property type="match status" value="1"/>
</dbReference>
<evidence type="ECO:0000256" key="3">
    <source>
        <dbReference type="ARBA" id="ARBA00022801"/>
    </source>
</evidence>
<dbReference type="EMBL" id="LT553838">
    <property type="protein sequence ID" value="SAM02411.1"/>
    <property type="molecule type" value="Genomic_DNA"/>
</dbReference>
<dbReference type="EC" id="3.1.2.4" evidence="2"/>
<name>A0A163JQ05_ABSGL</name>
<dbReference type="Proteomes" id="UP000078561">
    <property type="component" value="Unassembled WGS sequence"/>
</dbReference>
<feature type="domain" description="Enoyl-CoA hydratase/isomerase" evidence="4">
    <location>
        <begin position="24"/>
        <end position="366"/>
    </location>
</feature>
<dbReference type="PANTHER" id="PTHR43176:SF3">
    <property type="entry name" value="3-HYDROXYISOBUTYRYL-COA HYDROLASE, MITOCHONDRIAL"/>
    <property type="match status" value="1"/>
</dbReference>
<dbReference type="STRING" id="4829.A0A163JQ05"/>
<comment type="catalytic activity">
    <reaction evidence="1">
        <text>3-hydroxy-2-methylpropanoyl-CoA + H2O = 3-hydroxy-2-methylpropanoate + CoA + H(+)</text>
        <dbReference type="Rhea" id="RHEA:20888"/>
        <dbReference type="ChEBI" id="CHEBI:11805"/>
        <dbReference type="ChEBI" id="CHEBI:15377"/>
        <dbReference type="ChEBI" id="CHEBI:15378"/>
        <dbReference type="ChEBI" id="CHEBI:57287"/>
        <dbReference type="ChEBI" id="CHEBI:57340"/>
        <dbReference type="EC" id="3.1.2.4"/>
    </reaction>
</comment>
<dbReference type="InterPro" id="IPR032259">
    <property type="entry name" value="HIBYL-CoA-H"/>
</dbReference>
<evidence type="ECO:0000313" key="5">
    <source>
        <dbReference type="EMBL" id="SAM02411.1"/>
    </source>
</evidence>
<sequence length="444" mass="49924">MRCLTQSAVTQPVVQCQQRQGIQELTLNRSSKMNAMNLNLIQTLSDELWVGENLGNVGLFLVRAQPGSAFSAGGDIQEMRGLIVPKDYDSASQWFRQAYQLLHQIATLSTPYIAVLNGPALGGGFSLGGYGTFCVATDSTVFFMPEANFGYIPDAGSSFYLSRLDGQLGVYLGLTGKSLMGMDLVYAGLASHYIPSAALPDMEKGLRKMISPSHAVINQLLDKCSSTHMSDEDVPEFSLGGEIRQAIDRCFQYDDVRMIMVTLKNETMDTSQSDRVRAWAQETLTALESRPPASLIVTLHQLRHSRNRSLVRCFEKEYHFCQKFMQQHDMREGLKLKTDPSSRKQQPKWSPANVFHLDPAYMVSYFHPPSPRELRMLNSKDMMQHPFRHYKLPSEQEILKVAETMTVPENIVDYFKSLQPRKVGVSKKVRDVLSRKSSLSSVCQ</sequence>
<dbReference type="CDD" id="cd06558">
    <property type="entry name" value="crotonase-like"/>
    <property type="match status" value="1"/>
</dbReference>
<organism evidence="5">
    <name type="scientific">Absidia glauca</name>
    <name type="common">Pin mould</name>
    <dbReference type="NCBI Taxonomy" id="4829"/>
    <lineage>
        <taxon>Eukaryota</taxon>
        <taxon>Fungi</taxon>
        <taxon>Fungi incertae sedis</taxon>
        <taxon>Mucoromycota</taxon>
        <taxon>Mucoromycotina</taxon>
        <taxon>Mucoromycetes</taxon>
        <taxon>Mucorales</taxon>
        <taxon>Cunninghamellaceae</taxon>
        <taxon>Absidia</taxon>
    </lineage>
</organism>
<evidence type="ECO:0000256" key="1">
    <source>
        <dbReference type="ARBA" id="ARBA00001709"/>
    </source>
</evidence>
<dbReference type="AlphaFoldDB" id="A0A163JQ05"/>
<dbReference type="InterPro" id="IPR045004">
    <property type="entry name" value="ECH_dom"/>
</dbReference>
<evidence type="ECO:0000259" key="4">
    <source>
        <dbReference type="Pfam" id="PF16113"/>
    </source>
</evidence>